<protein>
    <submittedName>
        <fullName evidence="1">Uncharacterized protein</fullName>
    </submittedName>
</protein>
<dbReference type="OrthoDB" id="7306312at2"/>
<accession>A0A101KMP3</accession>
<dbReference type="AlphaFoldDB" id="A0A101KMP3"/>
<evidence type="ECO:0000313" key="2">
    <source>
        <dbReference type="Proteomes" id="UP000053176"/>
    </source>
</evidence>
<name>A0A101KMP3_RHILI</name>
<comment type="caution">
    <text evidence="1">The sequence shown here is derived from an EMBL/GenBank/DDBJ whole genome shotgun (WGS) entry which is preliminary data.</text>
</comment>
<dbReference type="Proteomes" id="UP000053176">
    <property type="component" value="Unassembled WGS sequence"/>
</dbReference>
<proteinExistence type="predicted"/>
<dbReference type="EMBL" id="LPWA01000158">
    <property type="protein sequence ID" value="KUM23644.1"/>
    <property type="molecule type" value="Genomic_DNA"/>
</dbReference>
<reference evidence="1 2" key="1">
    <citation type="submission" date="2015-12" db="EMBL/GenBank/DDBJ databases">
        <title>Draft genome sequence of Mesorhizobium sp. UFLA 01-765, a multitolerant efficient symbiont and plant-growth promoting strain isolated from Zn-mining soil using Leucaena leucocephala as a trap plant.</title>
        <authorList>
            <person name="Rangel W.M."/>
            <person name="Thijs S."/>
            <person name="Longatti S.M."/>
            <person name="Moreira F.M."/>
            <person name="Weyens N."/>
            <person name="Vangronsveld J."/>
            <person name="Van Hamme J.D."/>
            <person name="Bottos E.M."/>
            <person name="Rineau F."/>
        </authorList>
    </citation>
    <scope>NUCLEOTIDE SEQUENCE [LARGE SCALE GENOMIC DNA]</scope>
    <source>
        <strain evidence="1 2">UFLA 01-765</strain>
    </source>
</reference>
<evidence type="ECO:0000313" key="1">
    <source>
        <dbReference type="EMBL" id="KUM23644.1"/>
    </source>
</evidence>
<gene>
    <name evidence="1" type="ORF">AU467_33010</name>
</gene>
<organism evidence="1 2">
    <name type="scientific">Rhizobium loti</name>
    <name type="common">Mesorhizobium loti</name>
    <dbReference type="NCBI Taxonomy" id="381"/>
    <lineage>
        <taxon>Bacteria</taxon>
        <taxon>Pseudomonadati</taxon>
        <taxon>Pseudomonadota</taxon>
        <taxon>Alphaproteobacteria</taxon>
        <taxon>Hyphomicrobiales</taxon>
        <taxon>Phyllobacteriaceae</taxon>
        <taxon>Mesorhizobium</taxon>
    </lineage>
</organism>
<sequence length="168" mass="18042">MKKNRLALYTFGTFRAPAIRLRAGESVTLYSFTAVHEVLDLGPDDVAKRAKADADFAVHQARWDAADKDIGYSAALRAEREVADRAEDLLEALFKTPATSLACVAAKLDAVLREGEVSEDGMGFLGRRSARPSTMLIGSAGKGSRARQVQKGYANRSLAEREVVGGAA</sequence>